<reference evidence="3 4" key="1">
    <citation type="submission" date="2015-03" db="EMBL/GenBank/DDBJ databases">
        <title>Genome sequence of Pseudoalteromonas aurantia.</title>
        <authorList>
            <person name="Xie B.-B."/>
            <person name="Rong J.-C."/>
            <person name="Qin Q.-L."/>
            <person name="Zhang Y.-Z."/>
        </authorList>
    </citation>
    <scope>NUCLEOTIDE SEQUENCE [LARGE SCALE GENOMIC DNA]</scope>
    <source>
        <strain evidence="3 4">208</strain>
    </source>
</reference>
<accession>A0ABR9EGT3</accession>
<keyword evidence="4" id="KW-1185">Reference proteome</keyword>
<dbReference type="PANTHER" id="PTHR44520:SF2">
    <property type="entry name" value="RESPONSE REGULATOR RCP1"/>
    <property type="match status" value="1"/>
</dbReference>
<dbReference type="RefSeq" id="WP_192509112.1">
    <property type="nucleotide sequence ID" value="NZ_AQGV01000014.1"/>
</dbReference>
<dbReference type="EMBL" id="AQGV01000014">
    <property type="protein sequence ID" value="MBE0369932.1"/>
    <property type="molecule type" value="Genomic_DNA"/>
</dbReference>
<dbReference type="InterPro" id="IPR052893">
    <property type="entry name" value="TCS_response_regulator"/>
</dbReference>
<dbReference type="PANTHER" id="PTHR44520">
    <property type="entry name" value="RESPONSE REGULATOR RCP1-RELATED"/>
    <property type="match status" value="1"/>
</dbReference>
<gene>
    <name evidence="3" type="ORF">PAUR_a4540</name>
</gene>
<keyword evidence="1" id="KW-0597">Phosphoprotein</keyword>
<evidence type="ECO:0000313" key="4">
    <source>
        <dbReference type="Proteomes" id="UP000615755"/>
    </source>
</evidence>
<protein>
    <recommendedName>
        <fullName evidence="2">Response regulatory domain-containing protein</fullName>
    </recommendedName>
</protein>
<dbReference type="SUPFAM" id="SSF52172">
    <property type="entry name" value="CheY-like"/>
    <property type="match status" value="1"/>
</dbReference>
<feature type="domain" description="Response regulatory" evidence="2">
    <location>
        <begin position="6"/>
        <end position="143"/>
    </location>
</feature>
<comment type="caution">
    <text evidence="3">The sequence shown here is derived from an EMBL/GenBank/DDBJ whole genome shotgun (WGS) entry which is preliminary data.</text>
</comment>
<evidence type="ECO:0000259" key="2">
    <source>
        <dbReference type="PROSITE" id="PS50110"/>
    </source>
</evidence>
<dbReference type="Gene3D" id="3.40.50.2300">
    <property type="match status" value="1"/>
</dbReference>
<dbReference type="SMART" id="SM00448">
    <property type="entry name" value="REC"/>
    <property type="match status" value="1"/>
</dbReference>
<proteinExistence type="predicted"/>
<dbReference type="InterPro" id="IPR011006">
    <property type="entry name" value="CheY-like_superfamily"/>
</dbReference>
<sequence length="145" mass="16225">MKTISSILVIDDNHADAYLAKRALIRAKAINDEADIFFATDGEDALNFLSDIDQKRALYGADKFPPTLILLDINMPIMNGFEFLDEYQSLNKQAAYNSIIVMMLTSSENPCDLTKASDYDCVKDFIVKPLSKEKISHIMASCFEG</sequence>
<dbReference type="Pfam" id="PF00072">
    <property type="entry name" value="Response_reg"/>
    <property type="match status" value="1"/>
</dbReference>
<name>A0ABR9EGT3_9GAMM</name>
<dbReference type="Proteomes" id="UP000615755">
    <property type="component" value="Unassembled WGS sequence"/>
</dbReference>
<dbReference type="PROSITE" id="PS50110">
    <property type="entry name" value="RESPONSE_REGULATORY"/>
    <property type="match status" value="1"/>
</dbReference>
<evidence type="ECO:0000313" key="3">
    <source>
        <dbReference type="EMBL" id="MBE0369932.1"/>
    </source>
</evidence>
<dbReference type="InterPro" id="IPR001789">
    <property type="entry name" value="Sig_transdc_resp-reg_receiver"/>
</dbReference>
<feature type="modified residue" description="4-aspartylphosphate" evidence="1">
    <location>
        <position position="72"/>
    </location>
</feature>
<organism evidence="3 4">
    <name type="scientific">Pseudoalteromonas aurantia 208</name>
    <dbReference type="NCBI Taxonomy" id="1314867"/>
    <lineage>
        <taxon>Bacteria</taxon>
        <taxon>Pseudomonadati</taxon>
        <taxon>Pseudomonadota</taxon>
        <taxon>Gammaproteobacteria</taxon>
        <taxon>Alteromonadales</taxon>
        <taxon>Pseudoalteromonadaceae</taxon>
        <taxon>Pseudoalteromonas</taxon>
    </lineage>
</organism>
<evidence type="ECO:0000256" key="1">
    <source>
        <dbReference type="PROSITE-ProRule" id="PRU00169"/>
    </source>
</evidence>